<evidence type="ECO:0000313" key="2">
    <source>
        <dbReference type="EMBL" id="KAJ7944006.1"/>
    </source>
</evidence>
<name>A0AAD7P6I9_QUISA</name>
<keyword evidence="2" id="KW-0223">Dioxygenase</keyword>
<dbReference type="KEGG" id="qsa:O6P43_033476"/>
<feature type="signal peptide" evidence="1">
    <location>
        <begin position="1"/>
        <end position="17"/>
    </location>
</feature>
<organism evidence="2 3">
    <name type="scientific">Quillaja saponaria</name>
    <name type="common">Soap bark tree</name>
    <dbReference type="NCBI Taxonomy" id="32244"/>
    <lineage>
        <taxon>Eukaryota</taxon>
        <taxon>Viridiplantae</taxon>
        <taxon>Streptophyta</taxon>
        <taxon>Embryophyta</taxon>
        <taxon>Tracheophyta</taxon>
        <taxon>Spermatophyta</taxon>
        <taxon>Magnoliopsida</taxon>
        <taxon>eudicotyledons</taxon>
        <taxon>Gunneridae</taxon>
        <taxon>Pentapetalae</taxon>
        <taxon>rosids</taxon>
        <taxon>fabids</taxon>
        <taxon>Fabales</taxon>
        <taxon>Quillajaceae</taxon>
        <taxon>Quillaja</taxon>
    </lineage>
</organism>
<comment type="caution">
    <text evidence="2">The sequence shown here is derived from an EMBL/GenBank/DDBJ whole genome shotgun (WGS) entry which is preliminary data.</text>
</comment>
<proteinExistence type="predicted"/>
<dbReference type="GO" id="GO:0051213">
    <property type="term" value="F:dioxygenase activity"/>
    <property type="evidence" value="ECO:0007669"/>
    <property type="project" value="UniProtKB-KW"/>
</dbReference>
<dbReference type="EMBL" id="JARAOO010000014">
    <property type="protein sequence ID" value="KAJ7944006.1"/>
    <property type="molecule type" value="Genomic_DNA"/>
</dbReference>
<reference evidence="2" key="1">
    <citation type="journal article" date="2023" name="Science">
        <title>Elucidation of the pathway for biosynthesis of saponin adjuvants from the soapbark tree.</title>
        <authorList>
            <person name="Reed J."/>
            <person name="Orme A."/>
            <person name="El-Demerdash A."/>
            <person name="Owen C."/>
            <person name="Martin L.B.B."/>
            <person name="Misra R.C."/>
            <person name="Kikuchi S."/>
            <person name="Rejzek M."/>
            <person name="Martin A.C."/>
            <person name="Harkess A."/>
            <person name="Leebens-Mack J."/>
            <person name="Louveau T."/>
            <person name="Stephenson M.J."/>
            <person name="Osbourn A."/>
        </authorList>
    </citation>
    <scope>NUCLEOTIDE SEQUENCE</scope>
    <source>
        <strain evidence="2">S10</strain>
    </source>
</reference>
<dbReference type="Proteomes" id="UP001163823">
    <property type="component" value="Chromosome 14"/>
</dbReference>
<evidence type="ECO:0000256" key="1">
    <source>
        <dbReference type="SAM" id="SignalP"/>
    </source>
</evidence>
<gene>
    <name evidence="2" type="ORF">O6P43_033476</name>
</gene>
<sequence>MMKMLVLKLWTSLLVHMYPGKDPACQSWVWSNGTFYNVKHCVPIATFLLVPKDGVLEAPQVDSDRTRLYVLFTYERIKSIKSLQEFSCW</sequence>
<feature type="chain" id="PRO_5041982299" evidence="1">
    <location>
        <begin position="18"/>
        <end position="89"/>
    </location>
</feature>
<dbReference type="AlphaFoldDB" id="A0AAD7P6I9"/>
<keyword evidence="2" id="KW-0560">Oxidoreductase</keyword>
<keyword evidence="3" id="KW-1185">Reference proteome</keyword>
<keyword evidence="1" id="KW-0732">Signal</keyword>
<accession>A0AAD7P6I9</accession>
<protein>
    <submittedName>
        <fullName evidence="2">2-oxoglutarate-dependent dioxygenase</fullName>
    </submittedName>
</protein>
<evidence type="ECO:0000313" key="3">
    <source>
        <dbReference type="Proteomes" id="UP001163823"/>
    </source>
</evidence>